<dbReference type="Pfam" id="PF09496">
    <property type="entry name" value="CENP-O"/>
    <property type="match status" value="1"/>
</dbReference>
<dbReference type="PANTHER" id="PTHR14582">
    <property type="entry name" value="INNER KINETOCHORE SUBUNIT MAL2"/>
    <property type="match status" value="1"/>
</dbReference>
<evidence type="ECO:0000256" key="5">
    <source>
        <dbReference type="ARBA" id="ARBA00023242"/>
    </source>
</evidence>
<dbReference type="AlphaFoldDB" id="A0A8X8BDP2"/>
<sequence length="185" mass="21084">MEADRKDSGNAGFAPVSHPEERVAYRVGNKKFIDDVGDLLHAYVDRREQVRVIKELYGNQIRELYHSLPYHMVEFAIDDCDRKVVVSLRYGNIMCELPTKVRVLAWPMHQLKRQCTSPRVSKLASQAIPVRLSFAEDALRIQSLPEAYAEIVVNMPQELSKYLCRGVGAKISKSYISLVASLYDI</sequence>
<proteinExistence type="inferred from homology"/>
<evidence type="ECO:0000313" key="7">
    <source>
        <dbReference type="EMBL" id="KAG2335094.1"/>
    </source>
</evidence>
<keyword evidence="6" id="KW-0137">Centromere</keyword>
<comment type="subcellular location">
    <subcellularLocation>
        <location evidence="2">Chromosome</location>
        <location evidence="2">Centromere</location>
    </subcellularLocation>
    <subcellularLocation>
        <location evidence="1">Nucleus</location>
    </subcellularLocation>
</comment>
<keyword evidence="5" id="KW-0539">Nucleus</keyword>
<evidence type="ECO:0000256" key="3">
    <source>
        <dbReference type="ARBA" id="ARBA00007321"/>
    </source>
</evidence>
<reference evidence="7 8" key="1">
    <citation type="submission" date="2020-02" db="EMBL/GenBank/DDBJ databases">
        <authorList>
            <person name="Ma Q."/>
            <person name="Huang Y."/>
            <person name="Song X."/>
            <person name="Pei D."/>
        </authorList>
    </citation>
    <scope>NUCLEOTIDE SEQUENCE [LARGE SCALE GENOMIC DNA]</scope>
    <source>
        <strain evidence="7">Sxm20200214</strain>
        <tissue evidence="7">Leaf</tissue>
    </source>
</reference>
<dbReference type="InterPro" id="IPR018464">
    <property type="entry name" value="CENP-O"/>
</dbReference>
<dbReference type="EMBL" id="JAAMPC010000001">
    <property type="protein sequence ID" value="KAG2335094.1"/>
    <property type="molecule type" value="Genomic_DNA"/>
</dbReference>
<gene>
    <name evidence="7" type="ORF">Bca52824_006274</name>
</gene>
<dbReference type="PANTHER" id="PTHR14582:SF1">
    <property type="entry name" value="CENTROMERE PROTEIN O"/>
    <property type="match status" value="1"/>
</dbReference>
<comment type="similarity">
    <text evidence="3">Belongs to the CENP-O/MCM21 family.</text>
</comment>
<evidence type="ECO:0000313" key="8">
    <source>
        <dbReference type="Proteomes" id="UP000886595"/>
    </source>
</evidence>
<evidence type="ECO:0000256" key="1">
    <source>
        <dbReference type="ARBA" id="ARBA00004123"/>
    </source>
</evidence>
<protein>
    <submittedName>
        <fullName evidence="7">Uncharacterized protein</fullName>
    </submittedName>
</protein>
<dbReference type="GO" id="GO:0031511">
    <property type="term" value="C:Mis6-Sim4 complex"/>
    <property type="evidence" value="ECO:0007669"/>
    <property type="project" value="TreeGrafter"/>
</dbReference>
<organism evidence="7 8">
    <name type="scientific">Brassica carinata</name>
    <name type="common">Ethiopian mustard</name>
    <name type="synonym">Abyssinian cabbage</name>
    <dbReference type="NCBI Taxonomy" id="52824"/>
    <lineage>
        <taxon>Eukaryota</taxon>
        <taxon>Viridiplantae</taxon>
        <taxon>Streptophyta</taxon>
        <taxon>Embryophyta</taxon>
        <taxon>Tracheophyta</taxon>
        <taxon>Spermatophyta</taxon>
        <taxon>Magnoliopsida</taxon>
        <taxon>eudicotyledons</taxon>
        <taxon>Gunneridae</taxon>
        <taxon>Pentapetalae</taxon>
        <taxon>rosids</taxon>
        <taxon>malvids</taxon>
        <taxon>Brassicales</taxon>
        <taxon>Brassicaceae</taxon>
        <taxon>Brassiceae</taxon>
        <taxon>Brassica</taxon>
    </lineage>
</organism>
<dbReference type="CDD" id="cd23836">
    <property type="entry name" value="DRWD-C_CENP-O"/>
    <property type="match status" value="1"/>
</dbReference>
<evidence type="ECO:0000256" key="4">
    <source>
        <dbReference type="ARBA" id="ARBA00022454"/>
    </source>
</evidence>
<comment type="caution">
    <text evidence="7">The sequence shown here is derived from an EMBL/GenBank/DDBJ whole genome shotgun (WGS) entry which is preliminary data.</text>
</comment>
<name>A0A8X8BDP2_BRACI</name>
<keyword evidence="8" id="KW-1185">Reference proteome</keyword>
<dbReference type="OrthoDB" id="10050372at2759"/>
<evidence type="ECO:0000256" key="6">
    <source>
        <dbReference type="ARBA" id="ARBA00023328"/>
    </source>
</evidence>
<keyword evidence="4" id="KW-0158">Chromosome</keyword>
<accession>A0A8X8BDP2</accession>
<evidence type="ECO:0000256" key="2">
    <source>
        <dbReference type="ARBA" id="ARBA00004584"/>
    </source>
</evidence>
<dbReference type="Proteomes" id="UP000886595">
    <property type="component" value="Unassembled WGS sequence"/>
</dbReference>
<dbReference type="GO" id="GO:0005634">
    <property type="term" value="C:nucleus"/>
    <property type="evidence" value="ECO:0007669"/>
    <property type="project" value="UniProtKB-SubCell"/>
</dbReference>